<comment type="caution">
    <text evidence="1">The sequence shown here is derived from an EMBL/GenBank/DDBJ whole genome shotgun (WGS) entry which is preliminary data.</text>
</comment>
<dbReference type="EMBL" id="JAYKXP010000074">
    <property type="protein sequence ID" value="KAK7030839.1"/>
    <property type="molecule type" value="Genomic_DNA"/>
</dbReference>
<protein>
    <submittedName>
        <fullName evidence="1">Uncharacterized protein</fullName>
    </submittedName>
</protein>
<evidence type="ECO:0000313" key="1">
    <source>
        <dbReference type="EMBL" id="KAK7030839.1"/>
    </source>
</evidence>
<proteinExistence type="predicted"/>
<accession>A0AAW0C038</accession>
<organism evidence="1 2">
    <name type="scientific">Paramarasmius palmivorus</name>
    <dbReference type="NCBI Taxonomy" id="297713"/>
    <lineage>
        <taxon>Eukaryota</taxon>
        <taxon>Fungi</taxon>
        <taxon>Dikarya</taxon>
        <taxon>Basidiomycota</taxon>
        <taxon>Agaricomycotina</taxon>
        <taxon>Agaricomycetes</taxon>
        <taxon>Agaricomycetidae</taxon>
        <taxon>Agaricales</taxon>
        <taxon>Marasmiineae</taxon>
        <taxon>Marasmiaceae</taxon>
        <taxon>Paramarasmius</taxon>
    </lineage>
</organism>
<evidence type="ECO:0000313" key="2">
    <source>
        <dbReference type="Proteomes" id="UP001383192"/>
    </source>
</evidence>
<reference evidence="1 2" key="1">
    <citation type="submission" date="2024-01" db="EMBL/GenBank/DDBJ databases">
        <title>A draft genome for a cacao thread blight-causing isolate of Paramarasmius palmivorus.</title>
        <authorList>
            <person name="Baruah I.K."/>
            <person name="Bukari Y."/>
            <person name="Amoako-Attah I."/>
            <person name="Meinhardt L.W."/>
            <person name="Bailey B.A."/>
            <person name="Cohen S.P."/>
        </authorList>
    </citation>
    <scope>NUCLEOTIDE SEQUENCE [LARGE SCALE GENOMIC DNA]</scope>
    <source>
        <strain evidence="1 2">GH-12</strain>
    </source>
</reference>
<dbReference type="AlphaFoldDB" id="A0AAW0C038"/>
<sequence length="523" mass="59924">MDVQNEISYGLLEPLPSTKTIPSEPDGMSRWALFAVLVVVVEMEADHPSFEWFKKTWPLLHSKLSLLLKAYILPLTQFPTTQERYSFHDSLVFACSRLLIIISDIKCHYSAQEQSRFLDMEPTFIPLMTEAALHLAHIHCPHFEFVLMHLLKIGIPHTPELLDLFQRYTMPNTCISILSEALAKSDGTFDACVVRATLALASTAFVSTYFVSPTLVLPENTMTTLFIVMDRLQKSMVNAVPSETDLVIFCETFMFCCGSITACFYRSFGWVGKALDQQLFLKLVEMEAFFNSIEITPEVREKLLAWPPTGAFCDLVSCIRPFLVLRPVVNKILKYTDPLLSKASTTDSPLMDAISQLNKEAWSIKRQMYQFDDGDMQSCSHYQRAQWKLGHREECKAIRPDIGGPGLGVRVVSFQDEQFIKYLVRREIVTRIDHLRREASSKPILVRFDYREWPMSFSCIQLSSSTLICICETNCDLQKYLQLLLRQLQPKQQVVVQIYLRSQPACNMRWVYVEGLPGRSDSQ</sequence>
<name>A0AAW0C038_9AGAR</name>
<keyword evidence="2" id="KW-1185">Reference proteome</keyword>
<gene>
    <name evidence="1" type="ORF">VNI00_013947</name>
</gene>
<dbReference type="Proteomes" id="UP001383192">
    <property type="component" value="Unassembled WGS sequence"/>
</dbReference>